<dbReference type="Proteomes" id="UP000067444">
    <property type="component" value="Chromosome"/>
</dbReference>
<evidence type="ECO:0000313" key="1">
    <source>
        <dbReference type="EMBL" id="AKS47310.1"/>
    </source>
</evidence>
<gene>
    <name evidence="1" type="ORF">OSB_27860</name>
</gene>
<name>A0A0K0Y8S0_9RHOB</name>
<evidence type="ECO:0000313" key="2">
    <source>
        <dbReference type="Proteomes" id="UP000067444"/>
    </source>
</evidence>
<dbReference type="KEGG" id="otm:OSB_27860"/>
<keyword evidence="2" id="KW-1185">Reference proteome</keyword>
<sequence length="440" mass="47433">MFRRNRTAATFALAAGFWLLRRGPVGLGIAASLVLASGILLQLRVNQIDAKNAAALAAGPPAIIEIANATPSSGANGVNEVVLQSELVWEMTYDLWYEESSRTDYVAMFPLVAAGSINTKEILGYALFQAKDDSFETLTPETVKAWLVDEGALGPVLNLNGALRGAGKWQDHVEDAFVQEGIAMPANPIVIWPYVDGREAAFAPADFGGFTIFGVFSKIAGALGLLALLKLAFAQKSEDMPEIEDPDTASHVDPVAFDPAPQRKAAPLWKQRSGLVDEEDYVPAPTRHEPLRYEEPVLNAPAVTPARSKFGIRKVLIGIVGGLFFLGLAATVSDLIGKSSEANALETRSIEETVAQNAATAIVPDADPNRHWTDIDVAPIAEWFVAKFFLAIAGDVDAQILLGGMLIGLFVAMFALRWFFIVRRALRPKTTARFDSMGLN</sequence>
<dbReference type="AlphaFoldDB" id="A0A0K0Y8S0"/>
<protein>
    <submittedName>
        <fullName evidence="1">Uncharacterized protein</fullName>
    </submittedName>
</protein>
<dbReference type="STRING" id="1458307.OSB_27860"/>
<reference evidence="1 2" key="1">
    <citation type="journal article" date="2015" name="Genome Announc.">
        <title>Closed Genome Sequence of Octadecabacter temperatus SB1, the First Mesophilic Species of the Genus Octadecabacter.</title>
        <authorList>
            <person name="Voget S."/>
            <person name="Billerbeck S."/>
            <person name="Simon M."/>
            <person name="Daniel R."/>
        </authorList>
    </citation>
    <scope>NUCLEOTIDE SEQUENCE [LARGE SCALE GENOMIC DNA]</scope>
    <source>
        <strain evidence="1 2">SB1</strain>
    </source>
</reference>
<organism evidence="1 2">
    <name type="scientific">Octadecabacter temperatus</name>
    <dbReference type="NCBI Taxonomy" id="1458307"/>
    <lineage>
        <taxon>Bacteria</taxon>
        <taxon>Pseudomonadati</taxon>
        <taxon>Pseudomonadota</taxon>
        <taxon>Alphaproteobacteria</taxon>
        <taxon>Rhodobacterales</taxon>
        <taxon>Roseobacteraceae</taxon>
        <taxon>Octadecabacter</taxon>
    </lineage>
</organism>
<dbReference type="RefSeq" id="WP_049835523.1">
    <property type="nucleotide sequence ID" value="NZ_CP012160.1"/>
</dbReference>
<dbReference type="PATRIC" id="fig|1458307.3.peg.2820"/>
<accession>A0A0K0Y8S0</accession>
<dbReference type="EMBL" id="CP012160">
    <property type="protein sequence ID" value="AKS47310.1"/>
    <property type="molecule type" value="Genomic_DNA"/>
</dbReference>
<dbReference type="OrthoDB" id="7845473at2"/>
<proteinExistence type="predicted"/>